<evidence type="ECO:0000313" key="7">
    <source>
        <dbReference type="Proteomes" id="UP000197528"/>
    </source>
</evidence>
<dbReference type="InterPro" id="IPR019546">
    <property type="entry name" value="TAT_signal_bac_arc"/>
</dbReference>
<feature type="domain" description="Fumarylacetoacetase-like C-terminal" evidence="5">
    <location>
        <begin position="133"/>
        <end position="340"/>
    </location>
</feature>
<keyword evidence="3" id="KW-0479">Metal-binding</keyword>
<evidence type="ECO:0000259" key="5">
    <source>
        <dbReference type="Pfam" id="PF01557"/>
    </source>
</evidence>
<keyword evidence="7" id="KW-1185">Reference proteome</keyword>
<dbReference type="Proteomes" id="UP000197528">
    <property type="component" value="Unassembled WGS sequence"/>
</dbReference>
<comment type="similarity">
    <text evidence="2">Belongs to the FAH family.</text>
</comment>
<dbReference type="InterPro" id="IPR011234">
    <property type="entry name" value="Fumarylacetoacetase-like_C"/>
</dbReference>
<dbReference type="SUPFAM" id="SSF56529">
    <property type="entry name" value="FAH"/>
    <property type="match status" value="1"/>
</dbReference>
<protein>
    <recommendedName>
        <fullName evidence="5">Fumarylacetoacetase-like C-terminal domain-containing protein</fullName>
    </recommendedName>
</protein>
<dbReference type="GO" id="GO:0016853">
    <property type="term" value="F:isomerase activity"/>
    <property type="evidence" value="ECO:0007669"/>
    <property type="project" value="UniProtKB-ARBA"/>
</dbReference>
<proteinExistence type="inferred from homology"/>
<comment type="cofactor">
    <cofactor evidence="1">
        <name>Mg(2+)</name>
        <dbReference type="ChEBI" id="CHEBI:18420"/>
    </cofactor>
</comment>
<dbReference type="NCBIfam" id="TIGR01409">
    <property type="entry name" value="TAT_signal_seq"/>
    <property type="match status" value="1"/>
</dbReference>
<evidence type="ECO:0000256" key="3">
    <source>
        <dbReference type="ARBA" id="ARBA00022723"/>
    </source>
</evidence>
<comment type="caution">
    <text evidence="6">The sequence shown here is derived from an EMBL/GenBank/DDBJ whole genome shotgun (WGS) entry which is preliminary data.</text>
</comment>
<dbReference type="InterPro" id="IPR006311">
    <property type="entry name" value="TAT_signal"/>
</dbReference>
<dbReference type="Gene3D" id="3.90.850.10">
    <property type="entry name" value="Fumarylacetoacetase-like, C-terminal domain"/>
    <property type="match status" value="1"/>
</dbReference>
<evidence type="ECO:0000256" key="1">
    <source>
        <dbReference type="ARBA" id="ARBA00001946"/>
    </source>
</evidence>
<reference evidence="6 7" key="1">
    <citation type="submission" date="2017-05" db="EMBL/GenBank/DDBJ databases">
        <title>Genome of Polynucleobacter sp. MWH-Feld-100.</title>
        <authorList>
            <person name="Hahn M.W."/>
        </authorList>
    </citation>
    <scope>NUCLEOTIDE SEQUENCE [LARGE SCALE GENOMIC DNA]</scope>
    <source>
        <strain evidence="6 7">MWH-Feld-100</strain>
    </source>
</reference>
<dbReference type="InterPro" id="IPR036663">
    <property type="entry name" value="Fumarylacetoacetase_C_sf"/>
</dbReference>
<dbReference type="GO" id="GO:0019752">
    <property type="term" value="P:carboxylic acid metabolic process"/>
    <property type="evidence" value="ECO:0007669"/>
    <property type="project" value="UniProtKB-ARBA"/>
</dbReference>
<evidence type="ECO:0000313" key="6">
    <source>
        <dbReference type="EMBL" id="OWS69931.1"/>
    </source>
</evidence>
<evidence type="ECO:0000256" key="4">
    <source>
        <dbReference type="ARBA" id="ARBA00022801"/>
    </source>
</evidence>
<dbReference type="OrthoDB" id="8582489at2"/>
<dbReference type="GO" id="GO:0016787">
    <property type="term" value="F:hydrolase activity"/>
    <property type="evidence" value="ECO:0007669"/>
    <property type="project" value="UniProtKB-KW"/>
</dbReference>
<gene>
    <name evidence="6" type="ORF">CBI31_06235</name>
</gene>
<dbReference type="RefSeq" id="WP_088525534.1">
    <property type="nucleotide sequence ID" value="NZ_NGUP01000003.1"/>
</dbReference>
<dbReference type="PANTHER" id="PTHR42796:SF4">
    <property type="entry name" value="FUMARYLACETOACETATE HYDROLASE DOMAIN-CONTAINING PROTEIN 2A"/>
    <property type="match status" value="1"/>
</dbReference>
<name>A0A254PZE5_9BURK</name>
<keyword evidence="4" id="KW-0378">Hydrolase</keyword>
<organism evidence="6 7">
    <name type="scientific">Polynucleobacter campilacus</name>
    <dbReference type="NCBI Taxonomy" id="1743163"/>
    <lineage>
        <taxon>Bacteria</taxon>
        <taxon>Pseudomonadati</taxon>
        <taxon>Pseudomonadota</taxon>
        <taxon>Betaproteobacteria</taxon>
        <taxon>Burkholderiales</taxon>
        <taxon>Burkholderiaceae</taxon>
        <taxon>Polynucleobacter</taxon>
    </lineage>
</organism>
<dbReference type="PANTHER" id="PTHR42796">
    <property type="entry name" value="FUMARYLACETOACETATE HYDROLASE DOMAIN-CONTAINING PROTEIN 2A-RELATED"/>
    <property type="match status" value="1"/>
</dbReference>
<dbReference type="InterPro" id="IPR051121">
    <property type="entry name" value="FAH"/>
</dbReference>
<dbReference type="Pfam" id="PF01557">
    <property type="entry name" value="FAA_hydrolase"/>
    <property type="match status" value="1"/>
</dbReference>
<dbReference type="EMBL" id="NGUP01000003">
    <property type="protein sequence ID" value="OWS69931.1"/>
    <property type="molecule type" value="Genomic_DNA"/>
</dbReference>
<sequence length="341" mass="37101">MSNQRREFLKVSALAGGAALTTPFISNQAEAAGPGAGAVRIANPEMAKNMAVLNYKVNNKYVLGVKTDKGILDVSRAAKQFKVKAPINTDDLIQNGDQGLGKLVSLALSKGGPDLFLDENKIEYAPAITNPEKIICVGLNYAKHAKETNNPIPTLPILFNKFNNTLNSHNGVVKASLVNAEKFDYEAELVIVMGKRAYNVSEADALSYVFGYATGQDFTARDLQQRSSQWMIGKTNDGFAPIGPYIVTSDLVGNPNQLKIEQYVNGEVRQSSNTNDMVFNCAQIVSYASKIFTLEPGDIIFTGTPEGVITGYPKDKQIWLKPGDKLETRVEKLGNLKFTVS</sequence>
<dbReference type="AlphaFoldDB" id="A0A254PZE5"/>
<dbReference type="FunFam" id="3.90.850.10:FF:000002">
    <property type="entry name" value="2-hydroxyhepta-2,4-diene-1,7-dioate isomerase"/>
    <property type="match status" value="1"/>
</dbReference>
<evidence type="ECO:0000256" key="2">
    <source>
        <dbReference type="ARBA" id="ARBA00010211"/>
    </source>
</evidence>
<dbReference type="PROSITE" id="PS51318">
    <property type="entry name" value="TAT"/>
    <property type="match status" value="1"/>
</dbReference>
<dbReference type="GO" id="GO:0046872">
    <property type="term" value="F:metal ion binding"/>
    <property type="evidence" value="ECO:0007669"/>
    <property type="project" value="UniProtKB-KW"/>
</dbReference>
<accession>A0A254PZE5</accession>